<keyword evidence="1" id="KW-1133">Transmembrane helix</keyword>
<feature type="transmembrane region" description="Helical" evidence="1">
    <location>
        <begin position="52"/>
        <end position="73"/>
    </location>
</feature>
<comment type="caution">
    <text evidence="2">The sequence shown here is derived from an EMBL/GenBank/DDBJ whole genome shotgun (WGS) entry which is preliminary data.</text>
</comment>
<feature type="transmembrane region" description="Helical" evidence="1">
    <location>
        <begin position="80"/>
        <end position="99"/>
    </location>
</feature>
<protein>
    <submittedName>
        <fullName evidence="2">DUF116 domain-containing protein</fullName>
    </submittedName>
</protein>
<dbReference type="AlphaFoldDB" id="A0A6N7VYX3"/>
<name>A0A6N7VYX3_ACIFE</name>
<dbReference type="Proteomes" id="UP000441455">
    <property type="component" value="Unassembled WGS sequence"/>
</dbReference>
<dbReference type="EMBL" id="VULN01000002">
    <property type="protein sequence ID" value="MSS81433.1"/>
    <property type="molecule type" value="Genomic_DNA"/>
</dbReference>
<organism evidence="2 3">
    <name type="scientific">Acidaminococcus fermentans</name>
    <dbReference type="NCBI Taxonomy" id="905"/>
    <lineage>
        <taxon>Bacteria</taxon>
        <taxon>Bacillati</taxon>
        <taxon>Bacillota</taxon>
        <taxon>Negativicutes</taxon>
        <taxon>Acidaminococcales</taxon>
        <taxon>Acidaminococcaceae</taxon>
        <taxon>Acidaminococcus</taxon>
    </lineage>
</organism>
<dbReference type="PANTHER" id="PTHR43801:SF1">
    <property type="entry name" value="POLYPRENYL SYNTHETASE"/>
    <property type="match status" value="1"/>
</dbReference>
<keyword evidence="1" id="KW-0812">Transmembrane</keyword>
<keyword evidence="1" id="KW-0472">Membrane</keyword>
<dbReference type="PANTHER" id="PTHR43801">
    <property type="entry name" value="NUCLEOTIDE-BINDING PROTEIN-RELATED"/>
    <property type="match status" value="1"/>
</dbReference>
<dbReference type="InterPro" id="IPR002829">
    <property type="entry name" value="DUF116"/>
</dbReference>
<sequence length="258" mass="28628">MMNMGFRPKKRLFMALASLAVLLAAAAAYGLWQLLVPGLAQIHPWLPQVVGWIVLVVILALFSGVVGIVLAILGFPTIRFFYFWAWHIINLLYPLALFLGKLMGISKRRVEQSFIEVSNHLVRNQHIRVPANRLLILTPHCIQLDTCPYKVTRDISNCHQCGRCGVGQLLALSQKYGVHVAIATGGTLARQAVKKARPKAILAVACERDLTSGIQDVFPLPVIGVLNERPNGPCFNTRADMGKIEEAIRSFILEEDEQ</sequence>
<reference evidence="2 3" key="1">
    <citation type="submission" date="2019-08" db="EMBL/GenBank/DDBJ databases">
        <title>In-depth cultivation of the pig gut microbiome towards novel bacterial diversity and tailored functional studies.</title>
        <authorList>
            <person name="Wylensek D."/>
            <person name="Hitch T.C.A."/>
            <person name="Clavel T."/>
        </authorList>
    </citation>
    <scope>NUCLEOTIDE SEQUENCE [LARGE SCALE GENOMIC DNA]</scope>
    <source>
        <strain evidence="2 3">WCA-389-WT-5B</strain>
    </source>
</reference>
<accession>A0A6N7VYX3</accession>
<evidence type="ECO:0000313" key="2">
    <source>
        <dbReference type="EMBL" id="MSS81433.1"/>
    </source>
</evidence>
<proteinExistence type="predicted"/>
<dbReference type="Pfam" id="PF01976">
    <property type="entry name" value="DUF116"/>
    <property type="match status" value="1"/>
</dbReference>
<evidence type="ECO:0000313" key="3">
    <source>
        <dbReference type="Proteomes" id="UP000441455"/>
    </source>
</evidence>
<gene>
    <name evidence="2" type="ORF">FX155_02210</name>
</gene>
<evidence type="ECO:0000256" key="1">
    <source>
        <dbReference type="SAM" id="Phobius"/>
    </source>
</evidence>